<evidence type="ECO:0000313" key="3">
    <source>
        <dbReference type="EMBL" id="CUE72451.1"/>
    </source>
</evidence>
<evidence type="ECO:0000256" key="1">
    <source>
        <dbReference type="SAM" id="MobiDB-lite"/>
    </source>
</evidence>
<dbReference type="Proteomes" id="UP000051952">
    <property type="component" value="Unassembled WGS sequence"/>
</dbReference>
<proteinExistence type="predicted"/>
<feature type="compositionally biased region" description="Polar residues" evidence="1">
    <location>
        <begin position="265"/>
        <end position="280"/>
    </location>
</feature>
<organism evidence="3 4">
    <name type="scientific">Bodo saltans</name>
    <name type="common">Flagellated protozoan</name>
    <dbReference type="NCBI Taxonomy" id="75058"/>
    <lineage>
        <taxon>Eukaryota</taxon>
        <taxon>Discoba</taxon>
        <taxon>Euglenozoa</taxon>
        <taxon>Kinetoplastea</taxon>
        <taxon>Metakinetoplastina</taxon>
        <taxon>Eubodonida</taxon>
        <taxon>Bodonidae</taxon>
        <taxon>Bodo</taxon>
    </lineage>
</organism>
<sequence>MIFRDAVNSAAILMRTVYLTEQSNSLAIYFVAASFPLIVVLRVFRERRRRVGFVLDMMFAYHQEELEHDYQTLETVLKEMVPAGVAGKLVQRVRGERRGGKASHLNGVVVDDAAGAGEAFFALESSTSDSSSGGDGSTTSSDENPVGGGASDDAASSSDKQTTTTTNNTTTSTMNNPLGGFLSAHNDNEKMQTKKKKRRRRRHRGEQQQQQRKRKIHPMWSASGNLEMDEVPFLLLQLSTCTTGTTGSKEHRGAHRHRLSEPKSRGTTPAQVQPQGSANSVGGLAFYEGHSTADDEGDAHRSSTNNNSSSTATDDDHANGTDSSGADSEAAAAIAFDTWGADDYDDGAAAAAGGGRALDRELNRLSLLAILHDAIPAVFTNEQKRTVQLVQCTHDTAMLVALPQGAGSDDQDELRAFDLLTTANALFKHLEEYFTNAPNTTTTTEEEVADSPQENAMELLSPKHSGQSQPQPQPHQQKRQSSSLSQQHIPSKKLLLPCRMLLDVGGAMGAVLGGRSSVSFGYHGGVVHQAVEALAELPWGTYAGSKRFIALVQQHKTFHNASRDHWNAVTEREPPFFGALFYPKMTPTSPFNDDDWGGKEANLRQAA</sequence>
<keyword evidence="4" id="KW-1185">Reference proteome</keyword>
<feature type="compositionally biased region" description="Low complexity" evidence="1">
    <location>
        <begin position="302"/>
        <end position="312"/>
    </location>
</feature>
<evidence type="ECO:0000256" key="2">
    <source>
        <dbReference type="SAM" id="Phobius"/>
    </source>
</evidence>
<accession>A0A0S4IMA1</accession>
<name>A0A0S4IMA1_BODSA</name>
<feature type="transmembrane region" description="Helical" evidence="2">
    <location>
        <begin position="26"/>
        <end position="44"/>
    </location>
</feature>
<protein>
    <submittedName>
        <fullName evidence="3">Transmembrane protein, putative</fullName>
    </submittedName>
</protein>
<keyword evidence="2 3" id="KW-0812">Transmembrane</keyword>
<reference evidence="4" key="1">
    <citation type="submission" date="2015-09" db="EMBL/GenBank/DDBJ databases">
        <authorList>
            <consortium name="Pathogen Informatics"/>
        </authorList>
    </citation>
    <scope>NUCLEOTIDE SEQUENCE [LARGE SCALE GENOMIC DNA]</scope>
    <source>
        <strain evidence="4">Lake Konstanz</strain>
    </source>
</reference>
<dbReference type="AlphaFoldDB" id="A0A0S4IMA1"/>
<feature type="non-terminal residue" evidence="3">
    <location>
        <position position="607"/>
    </location>
</feature>
<feature type="compositionally biased region" description="Low complexity" evidence="1">
    <location>
        <begin position="151"/>
        <end position="176"/>
    </location>
</feature>
<feature type="region of interest" description="Disordered" evidence="1">
    <location>
        <begin position="244"/>
        <end position="326"/>
    </location>
</feature>
<feature type="compositionally biased region" description="Low complexity" evidence="1">
    <location>
        <begin position="125"/>
        <end position="142"/>
    </location>
</feature>
<keyword evidence="2" id="KW-1133">Transmembrane helix</keyword>
<gene>
    <name evidence="3" type="ORF">BSAL_54200</name>
</gene>
<dbReference type="VEuPathDB" id="TriTrypDB:BSAL_54200"/>
<keyword evidence="2" id="KW-0472">Membrane</keyword>
<feature type="region of interest" description="Disordered" evidence="1">
    <location>
        <begin position="462"/>
        <end position="487"/>
    </location>
</feature>
<feature type="compositionally biased region" description="Basic residues" evidence="1">
    <location>
        <begin position="193"/>
        <end position="204"/>
    </location>
</feature>
<evidence type="ECO:0000313" key="4">
    <source>
        <dbReference type="Proteomes" id="UP000051952"/>
    </source>
</evidence>
<feature type="region of interest" description="Disordered" evidence="1">
    <location>
        <begin position="124"/>
        <end position="220"/>
    </location>
</feature>
<dbReference type="EMBL" id="CYKH01000127">
    <property type="protein sequence ID" value="CUE72451.1"/>
    <property type="molecule type" value="Genomic_DNA"/>
</dbReference>